<dbReference type="OrthoDB" id="8719252at2"/>
<reference evidence="2 3" key="1">
    <citation type="submission" date="2015-12" db="EMBL/GenBank/DDBJ databases">
        <title>Genome sequence of Tistrella mobilis MCCC 1A02139.</title>
        <authorList>
            <person name="Lu L."/>
            <person name="Lai Q."/>
            <person name="Shao Z."/>
            <person name="Qian P."/>
        </authorList>
    </citation>
    <scope>NUCLEOTIDE SEQUENCE [LARGE SCALE GENOMIC DNA]</scope>
    <source>
        <strain evidence="2 3">MCCC 1A02139</strain>
    </source>
</reference>
<dbReference type="EMBL" id="DMAI01000450">
    <property type="protein sequence ID" value="HAE51149.1"/>
    <property type="molecule type" value="Genomic_DNA"/>
</dbReference>
<evidence type="ECO:0000313" key="3">
    <source>
        <dbReference type="Proteomes" id="UP000075787"/>
    </source>
</evidence>
<name>A0A162JPL9_9PROT</name>
<gene>
    <name evidence="2" type="ORF">AUP44_16600</name>
    <name evidence="1" type="ORF">DCK97_27420</name>
</gene>
<dbReference type="RefSeq" id="WP_062770049.1">
    <property type="nucleotide sequence ID" value="NZ_CP121014.1"/>
</dbReference>
<evidence type="ECO:0000313" key="2">
    <source>
        <dbReference type="EMBL" id="KYO49601.1"/>
    </source>
</evidence>
<dbReference type="GeneID" id="97239553"/>
<dbReference type="Proteomes" id="UP000257706">
    <property type="component" value="Unassembled WGS sequence"/>
</dbReference>
<dbReference type="Proteomes" id="UP000075787">
    <property type="component" value="Unassembled WGS sequence"/>
</dbReference>
<dbReference type="AlphaFoldDB" id="A0A162JPL9"/>
<sequence>MTAIDRLPATDPRAALKLLSAALIKVHKAMLDTELERFGAAADPYQRLSLVTGHPDFAWLKAISDLIVAIDETRSPRRLPPPGPGDVARHAGEVAALVRPGPDSLATAEAGEAAGAQARYHALVGEVTEVAVAHGVLRKVLDQLHPPAQAH</sequence>
<protein>
    <submittedName>
        <fullName evidence="2">Uncharacterized protein</fullName>
    </submittedName>
</protein>
<accession>A0A162JPL9</accession>
<reference evidence="1 4" key="2">
    <citation type="journal article" date="2018" name="Nat. Biotechnol.">
        <title>A standardized bacterial taxonomy based on genome phylogeny substantially revises the tree of life.</title>
        <authorList>
            <person name="Parks D.H."/>
            <person name="Chuvochina M."/>
            <person name="Waite D.W."/>
            <person name="Rinke C."/>
            <person name="Skarshewski A."/>
            <person name="Chaumeil P.A."/>
            <person name="Hugenholtz P."/>
        </authorList>
    </citation>
    <scope>NUCLEOTIDE SEQUENCE [LARGE SCALE GENOMIC DNA]</scope>
    <source>
        <strain evidence="1">UBA8739</strain>
    </source>
</reference>
<proteinExistence type="predicted"/>
<evidence type="ECO:0000313" key="1">
    <source>
        <dbReference type="EMBL" id="HAE51149.1"/>
    </source>
</evidence>
<dbReference type="EMBL" id="LPZR01000224">
    <property type="protein sequence ID" value="KYO49601.1"/>
    <property type="molecule type" value="Genomic_DNA"/>
</dbReference>
<evidence type="ECO:0000313" key="4">
    <source>
        <dbReference type="Proteomes" id="UP000257706"/>
    </source>
</evidence>
<comment type="caution">
    <text evidence="2">The sequence shown here is derived from an EMBL/GenBank/DDBJ whole genome shotgun (WGS) entry which is preliminary data.</text>
</comment>
<organism evidence="2 3">
    <name type="scientific">Tistrella mobilis</name>
    <dbReference type="NCBI Taxonomy" id="171437"/>
    <lineage>
        <taxon>Bacteria</taxon>
        <taxon>Pseudomonadati</taxon>
        <taxon>Pseudomonadota</taxon>
        <taxon>Alphaproteobacteria</taxon>
        <taxon>Geminicoccales</taxon>
        <taxon>Geminicoccaceae</taxon>
        <taxon>Tistrella</taxon>
    </lineage>
</organism>